<evidence type="ECO:0000313" key="3">
    <source>
        <dbReference type="Proteomes" id="UP000077752"/>
    </source>
</evidence>
<accession>A0A177SQV5</accession>
<dbReference type="Pfam" id="PF13332">
    <property type="entry name" value="Fil_haemagg_2"/>
    <property type="match status" value="2"/>
</dbReference>
<dbReference type="RefSeq" id="WP_064302943.1">
    <property type="nucleotide sequence ID" value="NZ_LUCV01000017.1"/>
</dbReference>
<dbReference type="GO" id="GO:0003824">
    <property type="term" value="F:catalytic activity"/>
    <property type="evidence" value="ECO:0007669"/>
    <property type="project" value="UniProtKB-ARBA"/>
</dbReference>
<comment type="caution">
    <text evidence="2">The sequence shown here is derived from an EMBL/GenBank/DDBJ whole genome shotgun (WGS) entry which is preliminary data.</text>
</comment>
<dbReference type="InterPro" id="IPR025157">
    <property type="entry name" value="Hemagglutinin_rpt"/>
</dbReference>
<feature type="region of interest" description="Disordered" evidence="1">
    <location>
        <begin position="2638"/>
        <end position="2658"/>
    </location>
</feature>
<evidence type="ECO:0000256" key="1">
    <source>
        <dbReference type="SAM" id="MobiDB-lite"/>
    </source>
</evidence>
<dbReference type="EMBL" id="LUCV01000017">
    <property type="protein sequence ID" value="OAI92690.1"/>
    <property type="molecule type" value="Genomic_DNA"/>
</dbReference>
<dbReference type="InterPro" id="IPR010069">
    <property type="entry name" value="CdiA_FHA1_rpt"/>
</dbReference>
<dbReference type="Pfam" id="PF05594">
    <property type="entry name" value="Fil_haemagg"/>
    <property type="match status" value="19"/>
</dbReference>
<proteinExistence type="predicted"/>
<evidence type="ECO:0000313" key="2">
    <source>
        <dbReference type="EMBL" id="OAI92690.1"/>
    </source>
</evidence>
<dbReference type="NCBIfam" id="TIGR01731">
    <property type="entry name" value="fil_hemag_20aa"/>
    <property type="match status" value="46"/>
</dbReference>
<dbReference type="InterPro" id="IPR008619">
    <property type="entry name" value="Filamentous_hemagglutn_rpt"/>
</dbReference>
<gene>
    <name evidence="2" type="ORF">AYO28_18040</name>
</gene>
<name>A0A177SQV5_PSEPU</name>
<sequence>MLEQQGGELVAQGELSLDGERLDNSAGGLVGSTKALKLQVASADNRGGAISSQAGVTLGGTQLDNSGGKLLAGTRLEVTVTRLINQAKGLLFAQDISLGAGHLDNAKGTVAAQRSLDVTLQGDLDNTEGSLSSEGSLSLAGNRLDNQSGSISSAGVLTLKGNAGLLNQGGVVESAQTLNLTSASLDNGNQGLIKSQGNATLVTGRFDNSLGGCLIGSAALDLSAGQVSNGGRIASTGVLSASLGGLVQQQGELFSNTRLSLDLNHGDLDNQGLINAPNLVLANLGAVSNPGEISSQNAFSLAARSLDNSQGKLVSNQGLTLRIEQLLGNVGGRISAASLDLASLRLDNSDGLLSSRSVLTLVNGDWLRNQGGTLVADGRLGITSASLDNRQGEIAGKALLELNAGAIDNQGGQLIGTERVTVNAASLDNRGGLLGATKALKLEIGSVDNRGGELTSNSDLNLTGQRLDNSDAGVIFAAGNLTLAVQQVLNRARGQLNGQGVNLGGASLDNSGGAIFAQLPLVLAFTGDLNNRQGTLSSESTLSLSAASVDNSAGSLGSAGDLTLTASNGVNNTDGELVTDGALVLRSASLDNSRGSLSAKGAVSVTTGVLSNSGGRLNSAETLDLTASQLNNGGNIGSLKALTANLGGLDQQGGKLSSNTRLSLDLNGGRLDNQGGLINSAGPLLLSNLADVGNRNGEISSAQAFTLAARSLDNSNGRLLSNQALNLLIAQALTNAKGLAGAASLVVSAASVDNREGILNSRGDLQLTSSGLLDNRQQGLVSAAGILTLNSGDLYNQAGSLLGASAASLTVRALDNSAAGLINSQGGLQLRASSLDSSGGEVSARSNLTLDLGALLLTGGRIVGDQAVTLDLNGNDLSNTGGLILAKGALTFDRVGAFSNAGGELSTQQSLTLNASSLDNRNGKLIGVDRLILNVGSVNNQHGLLSGWQGLSLHGGSLDNRNVGTLSSRDGALDVQLSGALLNGADGALVSQGRMDIGAASLDNTGGVLSSGGQLQLAVDSLGNQGGSIDAQQAMTVTGTHLDNSNGRIAGNGSLVFDLRGNLINTNGEIVSAGNLLLKQAQQLLNHGGKIVSRAGLELNAGTLDNSQGGAVAARNQVKLVAGSTLRNDAAGQIFSESADVLLQAAALINQQGQVQGRSGLLLDIAGALNNRGGTLLTQGGNLVVQRAASLDNQAGVLASVGGTVDLSLTGLLDNRQGGVVQGQQVQVQAGTLDNSAGRMAAQTGDVRIRGGNLINAGGGLYAKGLVRVDGLGLDNNGGQLAGNRIELALADGLSNRSGVIESDTHLLVSASTVDNQGGVLRALGGAGKSDFQVRGGFDNRNGKLEAGSTDLTLNAVGLNNLGGSVLHGGNGTFDIATATLSNAGGNLVTRGGLTLTADSWTNGSVIQAGRLTLNINTLVQTATGQLLASESLVGNGVNWNNAGKIISDGSASLNLSGTYTGSGRYSSLGNLGLQAGQLTLDSTGSIAGGAETTLLVSGALVNAGRLTSAQNLNISAGALNNSGTLGAGKNLLLSTGTLLNEHGLLYSGADMQLLASTFTNRYAQVYSFGSLLIGADKDGGKMSLLDNRSSGIESGGQMTLAATTLNNVRDVLEYSQHEKADTSIERLSCTLIPIIGCDQRNEYQINAFWVVNETDRLQIKEQSEASSIDSGNNLLIEAGILTNSASSISAAGNLSVTASTIENQGVQAQEIKTSRRVVSYVKETATAVLLADIFNQRNNPSPSATYESDLANFLRWTFLFVDQSSTVLSGSTLDAVIQAGGNITLNATQNINNSVVRPWYSYVAAGAKTADTGAGSAYSTAVSINSQLPPNLSQQYINPLTLPGVGLPDEKNSLYRINKEGAGTREVSVADSGPRNWTLGAASIDLAQREQAVPVSSGRTLQLDDITQLSADSRQLTVAARQASGISATATSIDVAALGTVSNGTWQSGRSEGGDLTRADGIGSQGSGGDSSGALSAAGQNVDLPGISGTRDTRIEVTTPGSNTGLSTGDRGTTVGSNQQGTSTDIPDLTPGGRDTQIEVGAQNGQGVPGLATGSRDTTVAAQPGGNLSPGRDNPGVSSAHSSLADSLLQQAVIPAAERPGTPSLDPGSTTVIAPATSQPTPTASQTIERVQGVPERSTVSQSHKYLVETNPVLTELKQFMSSDYLLAGLGYNPDDSAKRLGDGFYEQHLIQQAIVAGTGQRFLAGMTSNEQMFKYLMDNAIASRQQLNLTVGVSLTAEQVAALTHDIVWLEEMQVNGETVLVPVLYMANANNRLAANGALIAGTDVNLIAGQDLVNVGTLRASNNLSAMAGNDLVNSGLIEAANRVDLLAGNNIVNKAGGIISGRDVSLTTVLGDVINERSVTSHISGDAANNGRRDFLDSAARIEAANDLSINAGQDILNQGGVLQSGRDLGLQAGRDVLLGSTEAINSQSIGRSASQSIQQNGSSVTAGRDLSVAAGRDFTAIASQIEAQRDIDISATGDVTLMSAADEEHSSYTSKKLKTQDDHVSQVSTTLKAGGDVAVSAGEDLALSASRITAGDEAYLVAGGKLALLAAEDSDYSLYDMKKKGSFGSKKTQRDEITQVTNIGSEITTGGDLTLESGSDQLYQAAKLNSGGDLTIDSGGDITFEAAKDLHQESHEKSKSDAGWFSMKGKGSTDETLRQTEMVVQGDLVIKAVGNIKADVLQVNQQTVHESIEAMVKADPKLAWLKELEAQGGVDWRQVQEIHTSFKYSNSGLGPAAQIIIAIILAAVAGPMFSGMIAGGATTGAMAAATTATATTAAASAGWANLALTAVATSAATNATVSTINNRGNLGAVLKDVTSSDAMRGYVVTGVTAGLTAGVYDKWTGTQTTVGGTVSNVNKVVAEGGLNTVEGVARFGANQLLQNGTSTLLDRALGGDSQFGDALRSSLANTFTAFGFNAIGDAYVGKTKTELNQLTKIGLHAIMGGLAAESTGGDFKTGALAAGVNEAVVDKLAKQFGEMPKADKVRLLVMSSQLIGVLTAAASGGDAASMQTAAWVSANGTQYNFGNHMPSGLQEYGQAATTLVQYMQDQGASAEEIDQAAQALARGDGFEGVQPANEFVKAWGEFMAGELSGAGLAAVLGKAGAWFAKGAKAALPAATDLGKVSFNAANGVGTIYSPKVTMSAGEVVFDDFAVGTSKGFIGYGPDGASELVGPLKKLLEYTQSQGAKTVTLKGYYASEEGAALGAGKVGEKFSFSFPATKEGLRDFLRRLKQ</sequence>
<feature type="region of interest" description="Disordered" evidence="1">
    <location>
        <begin position="1944"/>
        <end position="2085"/>
    </location>
</feature>
<feature type="compositionally biased region" description="Polar residues" evidence="1">
    <location>
        <begin position="2000"/>
        <end position="2026"/>
    </location>
</feature>
<reference evidence="2 3" key="1">
    <citation type="submission" date="2016-03" db="EMBL/GenBank/DDBJ databases">
        <title>Draft Genome Assembly of Pseudomonas putida strain CBF10-2.</title>
        <authorList>
            <person name="Iyer R.S."/>
            <person name="Damania A."/>
        </authorList>
    </citation>
    <scope>NUCLEOTIDE SEQUENCE [LARGE SCALE GENOMIC DNA]</scope>
    <source>
        <strain evidence="2 3">CBF10-2</strain>
    </source>
</reference>
<organism evidence="2 3">
    <name type="scientific">Pseudomonas putida</name>
    <name type="common">Arthrobacter siderocapsulatus</name>
    <dbReference type="NCBI Taxonomy" id="303"/>
    <lineage>
        <taxon>Bacteria</taxon>
        <taxon>Pseudomonadati</taxon>
        <taxon>Pseudomonadota</taxon>
        <taxon>Gammaproteobacteria</taxon>
        <taxon>Pseudomonadales</taxon>
        <taxon>Pseudomonadaceae</taxon>
        <taxon>Pseudomonas</taxon>
    </lineage>
</organism>
<protein>
    <submittedName>
        <fullName evidence="2">Uncharacterized protein</fullName>
    </submittedName>
</protein>
<dbReference type="Proteomes" id="UP000077752">
    <property type="component" value="Unassembled WGS sequence"/>
</dbReference>